<feature type="region of interest" description="Disordered" evidence="1">
    <location>
        <begin position="494"/>
        <end position="530"/>
    </location>
</feature>
<reference evidence="3" key="1">
    <citation type="submission" date="2024-07" db="EMBL/GenBank/DDBJ databases">
        <authorList>
            <person name="Yu S.T."/>
        </authorList>
    </citation>
    <scope>NUCLEOTIDE SEQUENCE</scope>
    <source>
        <strain evidence="3">R35</strain>
    </source>
</reference>
<accession>A0AB39S821</accession>
<feature type="region of interest" description="Disordered" evidence="1">
    <location>
        <begin position="390"/>
        <end position="423"/>
    </location>
</feature>
<organism evidence="3">
    <name type="scientific">Streptomyces sp. R35</name>
    <dbReference type="NCBI Taxonomy" id="3238630"/>
    <lineage>
        <taxon>Bacteria</taxon>
        <taxon>Bacillati</taxon>
        <taxon>Actinomycetota</taxon>
        <taxon>Actinomycetes</taxon>
        <taxon>Kitasatosporales</taxon>
        <taxon>Streptomycetaceae</taxon>
        <taxon>Streptomyces</taxon>
    </lineage>
</organism>
<sequence>MSTERPDNDATEPAEGPAEGAGQDKPRRRHSPVVIASVAAAVLLVGGGGAYFAATASSGGNGHSGIPGGDATPPPLALDGYSEGTASSGTGGTAGIAPGEPNPYGATYHADGKLPGGPGSAPVYWAKGEVTKAEVARLAKALELEGTPRLVGDSWTVGSTKDGAEPNLRVSLKAPGTWTFSSYIPGTDNCPKGKRCVPVGSSGLAGLRPAAVSEDEAKKAAAPVLKAVGQDDAKLDASQLMNDDRVRVVNADPTVGGLPTYGWTTGLQVNSEGKVFSGSGRLKTPVKGDTYPVISAQKTLDLMNGSASVEGGGRKGIGGCASPVPLKDRDEMPCEHPTVTPAPESVAVEKAVFGLATHYANGRAALVPSWLFQVRPQGADSGFTVTHPAVDPQYLTSPEPSGTPTVVPSPSPTAPGDEPTAAPTARDVTVQGYTVDGQDLTVSFTGGVCADYSVSASESSDKVTVTVTEHPWQGKICILIAKIYEKTVHLDKPLGDRQVVGSDGKEIPEGKVPGASLQSPSSAQKSTQPQ</sequence>
<protein>
    <recommendedName>
        <fullName evidence="4">Large membrane protein</fullName>
    </recommendedName>
</protein>
<feature type="compositionally biased region" description="Polar residues" evidence="1">
    <location>
        <begin position="516"/>
        <end position="530"/>
    </location>
</feature>
<evidence type="ECO:0008006" key="4">
    <source>
        <dbReference type="Google" id="ProtNLM"/>
    </source>
</evidence>
<proteinExistence type="predicted"/>
<feature type="region of interest" description="Disordered" evidence="1">
    <location>
        <begin position="1"/>
        <end position="30"/>
    </location>
</feature>
<keyword evidence="2" id="KW-0812">Transmembrane</keyword>
<keyword evidence="2" id="KW-0472">Membrane</keyword>
<name>A0AB39S821_9ACTN</name>
<evidence type="ECO:0000313" key="3">
    <source>
        <dbReference type="EMBL" id="XDQ61880.1"/>
    </source>
</evidence>
<dbReference type="AlphaFoldDB" id="A0AB39S821"/>
<feature type="transmembrane region" description="Helical" evidence="2">
    <location>
        <begin position="33"/>
        <end position="54"/>
    </location>
</feature>
<feature type="compositionally biased region" description="Low complexity" evidence="1">
    <location>
        <begin position="396"/>
        <end position="406"/>
    </location>
</feature>
<dbReference type="EMBL" id="CP163440">
    <property type="protein sequence ID" value="XDQ61880.1"/>
    <property type="molecule type" value="Genomic_DNA"/>
</dbReference>
<evidence type="ECO:0000256" key="1">
    <source>
        <dbReference type="SAM" id="MobiDB-lite"/>
    </source>
</evidence>
<dbReference type="RefSeq" id="WP_369258070.1">
    <property type="nucleotide sequence ID" value="NZ_CP163440.1"/>
</dbReference>
<feature type="region of interest" description="Disordered" evidence="1">
    <location>
        <begin position="60"/>
        <end position="98"/>
    </location>
</feature>
<evidence type="ECO:0000256" key="2">
    <source>
        <dbReference type="SAM" id="Phobius"/>
    </source>
</evidence>
<keyword evidence="2" id="KW-1133">Transmembrane helix</keyword>
<gene>
    <name evidence="3" type="ORF">AB5J50_14265</name>
</gene>